<feature type="transmembrane region" description="Helical" evidence="6">
    <location>
        <begin position="99"/>
        <end position="119"/>
    </location>
</feature>
<keyword evidence="2 6" id="KW-0812">Transmembrane</keyword>
<gene>
    <name evidence="8" type="ORF">N7456_011402</name>
</gene>
<comment type="subcellular location">
    <subcellularLocation>
        <location evidence="1">Membrane</location>
        <topology evidence="1">Multi-pass membrane protein</topology>
    </subcellularLocation>
</comment>
<evidence type="ECO:0000256" key="4">
    <source>
        <dbReference type="ARBA" id="ARBA00023136"/>
    </source>
</evidence>
<feature type="transmembrane region" description="Helical" evidence="6">
    <location>
        <begin position="438"/>
        <end position="460"/>
    </location>
</feature>
<dbReference type="CDD" id="cd17323">
    <property type="entry name" value="MFS_Tpo1_MDR_like"/>
    <property type="match status" value="1"/>
</dbReference>
<feature type="region of interest" description="Disordered" evidence="5">
    <location>
        <begin position="31"/>
        <end position="66"/>
    </location>
</feature>
<reference evidence="8" key="1">
    <citation type="submission" date="2022-11" db="EMBL/GenBank/DDBJ databases">
        <authorList>
            <person name="Petersen C."/>
        </authorList>
    </citation>
    <scope>NUCLEOTIDE SEQUENCE</scope>
    <source>
        <strain evidence="8">IBT 30069</strain>
    </source>
</reference>
<keyword evidence="4 6" id="KW-0472">Membrane</keyword>
<evidence type="ECO:0000256" key="5">
    <source>
        <dbReference type="SAM" id="MobiDB-lite"/>
    </source>
</evidence>
<dbReference type="PROSITE" id="PS50850">
    <property type="entry name" value="MFS"/>
    <property type="match status" value="1"/>
</dbReference>
<feature type="transmembrane region" description="Helical" evidence="6">
    <location>
        <begin position="508"/>
        <end position="526"/>
    </location>
</feature>
<reference evidence="8" key="2">
    <citation type="journal article" date="2023" name="IMA Fungus">
        <title>Comparative genomic study of the Penicillium genus elucidates a diverse pangenome and 15 lateral gene transfer events.</title>
        <authorList>
            <person name="Petersen C."/>
            <person name="Sorensen T."/>
            <person name="Nielsen M.R."/>
            <person name="Sondergaard T.E."/>
            <person name="Sorensen J.L."/>
            <person name="Fitzpatrick D.A."/>
            <person name="Frisvad J.C."/>
            <person name="Nielsen K.L."/>
        </authorList>
    </citation>
    <scope>NUCLEOTIDE SEQUENCE</scope>
    <source>
        <strain evidence="8">IBT 30069</strain>
    </source>
</reference>
<dbReference type="GO" id="GO:0015244">
    <property type="term" value="F:fluconazole transmembrane transporter activity"/>
    <property type="evidence" value="ECO:0007669"/>
    <property type="project" value="TreeGrafter"/>
</dbReference>
<feature type="transmembrane region" description="Helical" evidence="6">
    <location>
        <begin position="472"/>
        <end position="496"/>
    </location>
</feature>
<dbReference type="EMBL" id="JAPQKH010000007">
    <property type="protein sequence ID" value="KAJ5087786.1"/>
    <property type="molecule type" value="Genomic_DNA"/>
</dbReference>
<evidence type="ECO:0000256" key="1">
    <source>
        <dbReference type="ARBA" id="ARBA00004141"/>
    </source>
</evidence>
<keyword evidence="3 6" id="KW-1133">Transmembrane helix</keyword>
<dbReference type="InterPro" id="IPR011701">
    <property type="entry name" value="MFS"/>
</dbReference>
<evidence type="ECO:0000313" key="8">
    <source>
        <dbReference type="EMBL" id="KAJ5087786.1"/>
    </source>
</evidence>
<evidence type="ECO:0000313" key="9">
    <source>
        <dbReference type="Proteomes" id="UP001149165"/>
    </source>
</evidence>
<dbReference type="Gene3D" id="1.20.1250.20">
    <property type="entry name" value="MFS general substrate transporter like domains"/>
    <property type="match status" value="1"/>
</dbReference>
<feature type="transmembrane region" description="Helical" evidence="6">
    <location>
        <begin position="329"/>
        <end position="352"/>
    </location>
</feature>
<dbReference type="Pfam" id="PF07690">
    <property type="entry name" value="MFS_1"/>
    <property type="match status" value="1"/>
</dbReference>
<dbReference type="PANTHER" id="PTHR23502:SF23">
    <property type="entry name" value="FLUCONAZOLE RESISTANCE PROTEIN 1"/>
    <property type="match status" value="1"/>
</dbReference>
<dbReference type="AlphaFoldDB" id="A0A9W9ETR4"/>
<keyword evidence="9" id="KW-1185">Reference proteome</keyword>
<dbReference type="GO" id="GO:1990961">
    <property type="term" value="P:xenobiotic detoxification by transmembrane export across the plasma membrane"/>
    <property type="evidence" value="ECO:0007669"/>
    <property type="project" value="TreeGrafter"/>
</dbReference>
<comment type="caution">
    <text evidence="8">The sequence shown here is derived from an EMBL/GenBank/DDBJ whole genome shotgun (WGS) entry which is preliminary data.</text>
</comment>
<feature type="transmembrane region" description="Helical" evidence="6">
    <location>
        <begin position="256"/>
        <end position="276"/>
    </location>
</feature>
<evidence type="ECO:0000256" key="6">
    <source>
        <dbReference type="SAM" id="Phobius"/>
    </source>
</evidence>
<evidence type="ECO:0000259" key="7">
    <source>
        <dbReference type="PROSITE" id="PS50850"/>
    </source>
</evidence>
<dbReference type="InterPro" id="IPR036259">
    <property type="entry name" value="MFS_trans_sf"/>
</dbReference>
<feature type="transmembrane region" description="Helical" evidence="6">
    <location>
        <begin position="134"/>
        <end position="154"/>
    </location>
</feature>
<feature type="transmembrane region" description="Helical" evidence="6">
    <location>
        <begin position="222"/>
        <end position="244"/>
    </location>
</feature>
<name>A0A9W9ETR4_9EURO</name>
<feature type="domain" description="Major facilitator superfamily (MFS) profile" evidence="7">
    <location>
        <begin position="100"/>
        <end position="530"/>
    </location>
</feature>
<protein>
    <submittedName>
        <fullName evidence="8">MFS general substrate transporter</fullName>
    </submittedName>
</protein>
<evidence type="ECO:0000256" key="3">
    <source>
        <dbReference type="ARBA" id="ARBA00022989"/>
    </source>
</evidence>
<accession>A0A9W9ETR4</accession>
<organism evidence="8 9">
    <name type="scientific">Penicillium angulare</name>
    <dbReference type="NCBI Taxonomy" id="116970"/>
    <lineage>
        <taxon>Eukaryota</taxon>
        <taxon>Fungi</taxon>
        <taxon>Dikarya</taxon>
        <taxon>Ascomycota</taxon>
        <taxon>Pezizomycotina</taxon>
        <taxon>Eurotiomycetes</taxon>
        <taxon>Eurotiomycetidae</taxon>
        <taxon>Eurotiales</taxon>
        <taxon>Aspergillaceae</taxon>
        <taxon>Penicillium</taxon>
    </lineage>
</organism>
<proteinExistence type="predicted"/>
<feature type="transmembrane region" description="Helical" evidence="6">
    <location>
        <begin position="166"/>
        <end position="183"/>
    </location>
</feature>
<dbReference type="Proteomes" id="UP001149165">
    <property type="component" value="Unassembled WGS sequence"/>
</dbReference>
<feature type="transmembrane region" description="Helical" evidence="6">
    <location>
        <begin position="372"/>
        <end position="392"/>
    </location>
</feature>
<dbReference type="OrthoDB" id="3357846at2759"/>
<dbReference type="SUPFAM" id="SSF103473">
    <property type="entry name" value="MFS general substrate transporter"/>
    <property type="match status" value="1"/>
</dbReference>
<evidence type="ECO:0000256" key="2">
    <source>
        <dbReference type="ARBA" id="ARBA00022692"/>
    </source>
</evidence>
<dbReference type="InterPro" id="IPR020846">
    <property type="entry name" value="MFS_dom"/>
</dbReference>
<dbReference type="FunFam" id="1.20.1250.20:FF:000011">
    <property type="entry name" value="MFS multidrug transporter, putative"/>
    <property type="match status" value="1"/>
</dbReference>
<dbReference type="PANTHER" id="PTHR23502">
    <property type="entry name" value="MAJOR FACILITATOR SUPERFAMILY"/>
    <property type="match status" value="1"/>
</dbReference>
<dbReference type="GO" id="GO:0005886">
    <property type="term" value="C:plasma membrane"/>
    <property type="evidence" value="ECO:0007669"/>
    <property type="project" value="TreeGrafter"/>
</dbReference>
<feature type="transmembrane region" description="Helical" evidence="6">
    <location>
        <begin position="413"/>
        <end position="432"/>
    </location>
</feature>
<sequence>MFGRLVRLLSRGKAFQYPDEIDSSLWKMAIQRDTPEQSESSNGSAGDEEEQKNELDGTNSSQRRVFDDRNDGQSVLLVGWYGPDDSENPQNWPNSLKHLIAFQMCVLNFAVYIASSIYTAGEQDLRDEFGVSEIVSILGLSLFTLGYGVGPMFWSPLSEMPKLGRSGIFFWTLLAFIIFQFPVGFAPNVAVFLVFRWVTGFCGSPCLATGGGTITDIYAPKMVPYLICIWSSAGVMGPVFGPIVGGFLVPAMGWRWTIWSFTCLCALVLIVMFFLLPETSAPNILYNRAKRLRKATGDDRLKSQAEIDVQYHTTKDDLRLLSRAFTLTLFEPIVLLMNLYAGLLYGILFTWFESFPIVFGDIYHFNSGQQGLVFIGILVFAILSVISFLTWIKLRLVPKLKSDKFKPEMVLPPTFIGCLALPACLFLFGWTSRASVHWIVPIICSGLFSIGVVTLFNSLFNYLGITYAHYAASVFAGSALFRASFGATFPLFAYALFDKLGVGPGNSLLGGIAVLFIPVPFIFYLYGEKIRRWSKHASG</sequence>
<feature type="transmembrane region" description="Helical" evidence="6">
    <location>
        <begin position="189"/>
        <end position="210"/>
    </location>
</feature>